<dbReference type="EMBL" id="CP002441">
    <property type="protein sequence ID" value="ADV09140.1"/>
    <property type="molecule type" value="Genomic_DNA"/>
</dbReference>
<organism evidence="1">
    <name type="scientific">Neisseria gonorrhoeae TCDC-NG08107</name>
    <dbReference type="NCBI Taxonomy" id="940296"/>
    <lineage>
        <taxon>Bacteria</taxon>
        <taxon>Pseudomonadati</taxon>
        <taxon>Pseudomonadota</taxon>
        <taxon>Betaproteobacteria</taxon>
        <taxon>Neisseriales</taxon>
        <taxon>Neisseriaceae</taxon>
        <taxon>Neisseria</taxon>
    </lineage>
</organism>
<dbReference type="BioCyc" id="NGON940296:GLHN-2219-MONOMER"/>
<gene>
    <name evidence="1" type="ORF">NGTW08_p0010</name>
</gene>
<reference evidence="1" key="2">
    <citation type="journal article" date="2011" name="J. Bacteriol.">
        <title>Draft genome sequence of a dominant, multidrug-resistant Neisseria gonorrhoeae strain, TCDC-NG08107, from a sexual group at high risk of acquiring human immunodeficiency virus infection and syphilis.</title>
        <authorList>
            <person name="Chen C.C."/>
            <person name="Hsia K.C."/>
            <person name="Huang C.T."/>
            <person name="Wong W.W."/>
            <person name="Yen M.Y."/>
            <person name="Li L.H."/>
            <person name="Lin K.Y."/>
            <person name="Chen K.W."/>
            <person name="Li S.Y."/>
        </authorList>
    </citation>
    <scope>NUCLEOTIDE SEQUENCE</scope>
    <source>
        <strain evidence="1">TCDC-NG08107</strain>
        <plasmid evidence="1">pNGTCDC08107</plasmid>
    </source>
</reference>
<geneLocation type="plasmid" evidence="1">
    <name>pNGTCDC08107</name>
</geneLocation>
<accession>A0A171IPS5</accession>
<proteinExistence type="predicted"/>
<sequence length="123" mass="14740">MQGLSDKEEIMLYWDDVSDSFDGWMNLLRQLGGDSFINFEQDIWETARTYETVPHFGNLRQHHLLERLQDTIRNRWPFLRTGFLINALDTHFYVNDEPVETMRDLDAVLGCHYRENEDDLKEE</sequence>
<keyword evidence="1" id="KW-0614">Plasmid</keyword>
<reference evidence="1" key="1">
    <citation type="submission" date="2010-12" db="EMBL/GenBank/DDBJ databases">
        <authorList>
            <person name="Wang C.B."/>
            <person name="He X.J."/>
        </authorList>
    </citation>
    <scope>NUCLEOTIDE SEQUENCE</scope>
    <source>
        <strain evidence="1">TCDC-NG08107</strain>
        <plasmid evidence="1">pNGTCDC08107</plasmid>
    </source>
</reference>
<protein>
    <submittedName>
        <fullName evidence="1">Uncharacterized protein</fullName>
    </submittedName>
</protein>
<dbReference type="AlphaFoldDB" id="A0A171IPS5"/>
<evidence type="ECO:0000313" key="1">
    <source>
        <dbReference type="EMBL" id="ADV09140.1"/>
    </source>
</evidence>
<name>A0A171IPS5_NEIGO</name>